<organism evidence="2 3">
    <name type="scientific">Trichoderma guizhouense</name>
    <dbReference type="NCBI Taxonomy" id="1491466"/>
    <lineage>
        <taxon>Eukaryota</taxon>
        <taxon>Fungi</taxon>
        <taxon>Dikarya</taxon>
        <taxon>Ascomycota</taxon>
        <taxon>Pezizomycotina</taxon>
        <taxon>Sordariomycetes</taxon>
        <taxon>Hypocreomycetidae</taxon>
        <taxon>Hypocreales</taxon>
        <taxon>Hypocreaceae</taxon>
        <taxon>Trichoderma</taxon>
    </lineage>
</organism>
<name>A0A1T3CRK6_9HYPO</name>
<feature type="region of interest" description="Disordered" evidence="1">
    <location>
        <begin position="1"/>
        <end position="43"/>
    </location>
</feature>
<gene>
    <name evidence="2" type="ORF">A0O28_0099740</name>
</gene>
<reference evidence="2 3" key="1">
    <citation type="submission" date="2016-04" db="EMBL/GenBank/DDBJ databases">
        <title>Multiple horizontal gene transfer events from other fungi enriched the ability of the initially mycotrophic fungus Trichoderma (Ascomycota) to feed on dead plant biomass.</title>
        <authorList>
            <person name="Atanasova L."/>
            <person name="Chenthamara K."/>
            <person name="Zhang J."/>
            <person name="Grujic M."/>
            <person name="Henrissat B."/>
            <person name="Kuo A."/>
            <person name="Aertz A."/>
            <person name="Salamov A."/>
            <person name="Lipzen A."/>
            <person name="Labutti K."/>
            <person name="Barry K."/>
            <person name="Miao Y."/>
            <person name="Rahimi M.J."/>
            <person name="Shen Q."/>
            <person name="Grigoriev I.V."/>
            <person name="Kubicek C.P."/>
            <person name="Druzhinina I.S."/>
        </authorList>
    </citation>
    <scope>NUCLEOTIDE SEQUENCE [LARGE SCALE GENOMIC DNA]</scope>
    <source>
        <strain evidence="2 3">NJAU 4742</strain>
    </source>
</reference>
<protein>
    <submittedName>
        <fullName evidence="2">Uncharacterized protein</fullName>
    </submittedName>
</protein>
<evidence type="ECO:0000313" key="2">
    <source>
        <dbReference type="EMBL" id="OPB43686.1"/>
    </source>
</evidence>
<comment type="caution">
    <text evidence="2">The sequence shown here is derived from an EMBL/GenBank/DDBJ whole genome shotgun (WGS) entry which is preliminary data.</text>
</comment>
<evidence type="ECO:0000313" key="3">
    <source>
        <dbReference type="Proteomes" id="UP000191004"/>
    </source>
</evidence>
<sequence>MNSNATIPTPERVSDAWSIKTRSGSPPPMLEAGDAGSAKMPKDNAAVKTQDDLLCGVGSQFLIIGMLWSSH</sequence>
<keyword evidence="3" id="KW-1185">Reference proteome</keyword>
<dbReference type="EMBL" id="LVVK01000008">
    <property type="protein sequence ID" value="OPB43686.1"/>
    <property type="molecule type" value="Genomic_DNA"/>
</dbReference>
<proteinExistence type="predicted"/>
<dbReference type="AlphaFoldDB" id="A0A1T3CRK6"/>
<dbReference type="Proteomes" id="UP000191004">
    <property type="component" value="Unassembled WGS sequence"/>
</dbReference>
<accession>A0A1T3CRK6</accession>
<evidence type="ECO:0000256" key="1">
    <source>
        <dbReference type="SAM" id="MobiDB-lite"/>
    </source>
</evidence>